<dbReference type="Proteomes" id="UP001317259">
    <property type="component" value="Unassembled WGS sequence"/>
</dbReference>
<keyword evidence="3" id="KW-0238">DNA-binding</keyword>
<evidence type="ECO:0000256" key="4">
    <source>
        <dbReference type="ARBA" id="ARBA00023163"/>
    </source>
</evidence>
<protein>
    <submittedName>
        <fullName evidence="7">LysR family transcriptional regulator substrate-binding protein</fullName>
    </submittedName>
</protein>
<evidence type="ECO:0000256" key="2">
    <source>
        <dbReference type="ARBA" id="ARBA00023015"/>
    </source>
</evidence>
<comment type="caution">
    <text evidence="7">The sequence shown here is derived from an EMBL/GenBank/DDBJ whole genome shotgun (WGS) entry which is preliminary data.</text>
</comment>
<dbReference type="Pfam" id="PF03466">
    <property type="entry name" value="LysR_substrate"/>
    <property type="match status" value="1"/>
</dbReference>
<sequence length="192" mass="19649">MRQAVMEGSDGEVLEWLETGAADVAVLAAGPPLAGLTARTLAADRMLAVLPSGHPLGVRVSVPVEELARHPFIMSSGGCEPLITALAEAAGASLKCHYRVRETGTILAMVAEGLGVSVVPELSLPAQVTGVHAVPLDPAAARTVLLTLPPDPLPTAIAFAHLATPGDDVPGRPPHRDARLSGRPASQGRPSP</sequence>
<reference evidence="7 8" key="1">
    <citation type="submission" date="2022-04" db="EMBL/GenBank/DDBJ databases">
        <title>Genome draft of Actinomadura sp. ATCC 31491.</title>
        <authorList>
            <person name="Shi X."/>
            <person name="Du Y."/>
        </authorList>
    </citation>
    <scope>NUCLEOTIDE SEQUENCE [LARGE SCALE GENOMIC DNA]</scope>
    <source>
        <strain evidence="7 8">ATCC 31491</strain>
    </source>
</reference>
<evidence type="ECO:0000256" key="5">
    <source>
        <dbReference type="SAM" id="MobiDB-lite"/>
    </source>
</evidence>
<evidence type="ECO:0000313" key="7">
    <source>
        <dbReference type="EMBL" id="MCK2213468.1"/>
    </source>
</evidence>
<evidence type="ECO:0000259" key="6">
    <source>
        <dbReference type="Pfam" id="PF03466"/>
    </source>
</evidence>
<dbReference type="PANTHER" id="PTHR30346">
    <property type="entry name" value="TRANSCRIPTIONAL DUAL REGULATOR HCAR-RELATED"/>
    <property type="match status" value="1"/>
</dbReference>
<dbReference type="InterPro" id="IPR005119">
    <property type="entry name" value="LysR_subst-bd"/>
</dbReference>
<dbReference type="Gene3D" id="3.40.190.10">
    <property type="entry name" value="Periplasmic binding protein-like II"/>
    <property type="match status" value="2"/>
</dbReference>
<evidence type="ECO:0000256" key="3">
    <source>
        <dbReference type="ARBA" id="ARBA00023125"/>
    </source>
</evidence>
<name>A0ABT0FMS0_9ACTN</name>
<dbReference type="CDD" id="cd05466">
    <property type="entry name" value="PBP2_LTTR_substrate"/>
    <property type="match status" value="1"/>
</dbReference>
<gene>
    <name evidence="7" type="ORF">MF672_006625</name>
</gene>
<dbReference type="SUPFAM" id="SSF53850">
    <property type="entry name" value="Periplasmic binding protein-like II"/>
    <property type="match status" value="1"/>
</dbReference>
<dbReference type="EMBL" id="JAKRKC020000001">
    <property type="protein sequence ID" value="MCK2213468.1"/>
    <property type="molecule type" value="Genomic_DNA"/>
</dbReference>
<comment type="similarity">
    <text evidence="1">Belongs to the LysR transcriptional regulatory family.</text>
</comment>
<feature type="region of interest" description="Disordered" evidence="5">
    <location>
        <begin position="164"/>
        <end position="192"/>
    </location>
</feature>
<dbReference type="PANTHER" id="PTHR30346:SF0">
    <property type="entry name" value="HCA OPERON TRANSCRIPTIONAL ACTIVATOR HCAR"/>
    <property type="match status" value="1"/>
</dbReference>
<keyword evidence="2" id="KW-0805">Transcription regulation</keyword>
<evidence type="ECO:0000313" key="8">
    <source>
        <dbReference type="Proteomes" id="UP001317259"/>
    </source>
</evidence>
<keyword evidence="4" id="KW-0804">Transcription</keyword>
<evidence type="ECO:0000256" key="1">
    <source>
        <dbReference type="ARBA" id="ARBA00009437"/>
    </source>
</evidence>
<feature type="domain" description="LysR substrate-binding" evidence="6">
    <location>
        <begin position="5"/>
        <end position="154"/>
    </location>
</feature>
<keyword evidence="8" id="KW-1185">Reference proteome</keyword>
<accession>A0ABT0FMS0</accession>
<proteinExistence type="inferred from homology"/>
<organism evidence="7 8">
    <name type="scientific">Actinomadura luzonensis</name>
    <dbReference type="NCBI Taxonomy" id="2805427"/>
    <lineage>
        <taxon>Bacteria</taxon>
        <taxon>Bacillati</taxon>
        <taxon>Actinomycetota</taxon>
        <taxon>Actinomycetes</taxon>
        <taxon>Streptosporangiales</taxon>
        <taxon>Thermomonosporaceae</taxon>
        <taxon>Actinomadura</taxon>
    </lineage>
</organism>